<sequence>MRGIMFADQIRWEFNAGVVSILSERGQLRVAALLSVAVSNTRHSLALASAC</sequence>
<dbReference type="EMBL" id="JAFICZ010000001">
    <property type="protein sequence ID" value="MBP1293267.1"/>
    <property type="molecule type" value="Genomic_DNA"/>
</dbReference>
<dbReference type="Proteomes" id="UP000673383">
    <property type="component" value="Unassembled WGS sequence"/>
</dbReference>
<reference evidence="1" key="1">
    <citation type="submission" date="2021-02" db="EMBL/GenBank/DDBJ databases">
        <title>Genomic Encyclopedia of Type Strains, Phase IV (KMG-V): Genome sequencing to study the core and pangenomes of soil and plant-associated prokaryotes.</title>
        <authorList>
            <person name="Whitman W."/>
        </authorList>
    </citation>
    <scope>NUCLEOTIDE SEQUENCE</scope>
    <source>
        <strain evidence="1">USDA 406</strain>
    </source>
</reference>
<evidence type="ECO:0000313" key="1">
    <source>
        <dbReference type="EMBL" id="MBP1293267.1"/>
    </source>
</evidence>
<proteinExistence type="predicted"/>
<gene>
    <name evidence="1" type="ORF">JOH49_003020</name>
</gene>
<dbReference type="AlphaFoldDB" id="A0A8I1Y517"/>
<dbReference type="RefSeq" id="WP_209944060.1">
    <property type="nucleotide sequence ID" value="NZ_JAFICZ010000001.1"/>
</dbReference>
<protein>
    <submittedName>
        <fullName evidence="1">Uncharacterized protein</fullName>
    </submittedName>
</protein>
<evidence type="ECO:0000313" key="2">
    <source>
        <dbReference type="Proteomes" id="UP000673383"/>
    </source>
</evidence>
<organism evidence="1 2">
    <name type="scientific">Bradyrhizobium elkanii</name>
    <dbReference type="NCBI Taxonomy" id="29448"/>
    <lineage>
        <taxon>Bacteria</taxon>
        <taxon>Pseudomonadati</taxon>
        <taxon>Pseudomonadota</taxon>
        <taxon>Alphaproteobacteria</taxon>
        <taxon>Hyphomicrobiales</taxon>
        <taxon>Nitrobacteraceae</taxon>
        <taxon>Bradyrhizobium</taxon>
    </lineage>
</organism>
<comment type="caution">
    <text evidence="1">The sequence shown here is derived from an EMBL/GenBank/DDBJ whole genome shotgun (WGS) entry which is preliminary data.</text>
</comment>
<name>A0A8I1Y517_BRAEL</name>
<accession>A0A8I1Y517</accession>